<dbReference type="HOGENOM" id="CLU_1391859_0_0_1"/>
<dbReference type="RefSeq" id="XP_002116909.1">
    <property type="nucleotide sequence ID" value="XM_002116873.1"/>
</dbReference>
<dbReference type="Proteomes" id="UP000009022">
    <property type="component" value="Unassembled WGS sequence"/>
</dbReference>
<organism evidence="3 4">
    <name type="scientific">Trichoplax adhaerens</name>
    <name type="common">Trichoplax reptans</name>
    <dbReference type="NCBI Taxonomy" id="10228"/>
    <lineage>
        <taxon>Eukaryota</taxon>
        <taxon>Metazoa</taxon>
        <taxon>Placozoa</taxon>
        <taxon>Uniplacotomia</taxon>
        <taxon>Trichoplacea</taxon>
        <taxon>Trichoplacidae</taxon>
        <taxon>Trichoplax</taxon>
    </lineage>
</organism>
<evidence type="ECO:0000256" key="1">
    <source>
        <dbReference type="ARBA" id="ARBA00022898"/>
    </source>
</evidence>
<evidence type="ECO:0000256" key="2">
    <source>
        <dbReference type="ARBA" id="ARBA00023239"/>
    </source>
</evidence>
<evidence type="ECO:0000313" key="4">
    <source>
        <dbReference type="Proteomes" id="UP000009022"/>
    </source>
</evidence>
<gene>
    <name evidence="3" type="ORF">TRIADDRAFT_60926</name>
</gene>
<dbReference type="GeneID" id="6758122"/>
<dbReference type="EMBL" id="DS985258">
    <property type="protein sequence ID" value="EDV20709.1"/>
    <property type="molecule type" value="Genomic_DNA"/>
</dbReference>
<dbReference type="KEGG" id="tad:TRIADDRAFT_60926"/>
<name>B3S9J0_TRIAD</name>
<dbReference type="InterPro" id="IPR002433">
    <property type="entry name" value="Orn_de-COase"/>
</dbReference>
<evidence type="ECO:0000313" key="3">
    <source>
        <dbReference type="EMBL" id="EDV20709.1"/>
    </source>
</evidence>
<dbReference type="GO" id="GO:0005737">
    <property type="term" value="C:cytoplasm"/>
    <property type="evidence" value="ECO:0000318"/>
    <property type="project" value="GO_Central"/>
</dbReference>
<reference evidence="3 4" key="1">
    <citation type="journal article" date="2008" name="Nature">
        <title>The Trichoplax genome and the nature of placozoans.</title>
        <authorList>
            <person name="Srivastava M."/>
            <person name="Begovic E."/>
            <person name="Chapman J."/>
            <person name="Putnam N.H."/>
            <person name="Hellsten U."/>
            <person name="Kawashima T."/>
            <person name="Kuo A."/>
            <person name="Mitros T."/>
            <person name="Salamov A."/>
            <person name="Carpenter M.L."/>
            <person name="Signorovitch A.Y."/>
            <person name="Moreno M.A."/>
            <person name="Kamm K."/>
            <person name="Grimwood J."/>
            <person name="Schmutz J."/>
            <person name="Shapiro H."/>
            <person name="Grigoriev I.V."/>
            <person name="Buss L.W."/>
            <person name="Schierwater B."/>
            <person name="Dellaporta S.L."/>
            <person name="Rokhsar D.S."/>
        </authorList>
    </citation>
    <scope>NUCLEOTIDE SEQUENCE [LARGE SCALE GENOMIC DNA]</scope>
    <source>
        <strain evidence="3 4">Grell-BS-1999</strain>
    </source>
</reference>
<dbReference type="GO" id="GO:0004586">
    <property type="term" value="F:ornithine decarboxylase activity"/>
    <property type="evidence" value="ECO:0000318"/>
    <property type="project" value="GO_Central"/>
</dbReference>
<protein>
    <recommendedName>
        <fullName evidence="5">MAM domain-containing protein</fullName>
    </recommendedName>
</protein>
<evidence type="ECO:0008006" key="5">
    <source>
        <dbReference type="Google" id="ProtNLM"/>
    </source>
</evidence>
<dbReference type="AlphaFoldDB" id="B3S9J0"/>
<proteinExistence type="predicted"/>
<dbReference type="GO" id="GO:0033387">
    <property type="term" value="P:putrescine biosynthetic process from arginine, via ornithine"/>
    <property type="evidence" value="ECO:0000318"/>
    <property type="project" value="GO_Central"/>
</dbReference>
<dbReference type="CTD" id="6758122"/>
<accession>B3S9J0</accession>
<sequence length="196" mass="22708">MGAAPEKIVFANPCKPISHINKQDKVDRCPISNPVTFHKCEFMKGECGWKQLRAVDFTDWERDAKIGMVLNSKYENINGQYANMIIPPMVQISFGYNGSYTGNLYVMVMYPKYSDKLKVIDTINPQSALLGPLTITRYQIFFSPLYTDYQHSGRLNANTLTPNKIWRNNRTTIYFKTKMERSINRTTAQILSFKYY</sequence>
<dbReference type="PhylomeDB" id="B3S9J0"/>
<keyword evidence="4" id="KW-1185">Reference proteome</keyword>
<dbReference type="PANTHER" id="PTHR11482:SF6">
    <property type="entry name" value="ORNITHINE DECARBOXYLASE 1-RELATED"/>
    <property type="match status" value="1"/>
</dbReference>
<keyword evidence="1" id="KW-0663">Pyridoxal phosphate</keyword>
<dbReference type="PANTHER" id="PTHR11482">
    <property type="entry name" value="ARGININE/DIAMINOPIMELATE/ORNITHINE DECARBOXYLASE"/>
    <property type="match status" value="1"/>
</dbReference>
<dbReference type="InParanoid" id="B3S9J0"/>
<keyword evidence="2" id="KW-0456">Lyase</keyword>